<organism evidence="1 2">
    <name type="scientific">Ixodes persulcatus</name>
    <name type="common">Taiga tick</name>
    <dbReference type="NCBI Taxonomy" id="34615"/>
    <lineage>
        <taxon>Eukaryota</taxon>
        <taxon>Metazoa</taxon>
        <taxon>Ecdysozoa</taxon>
        <taxon>Arthropoda</taxon>
        <taxon>Chelicerata</taxon>
        <taxon>Arachnida</taxon>
        <taxon>Acari</taxon>
        <taxon>Parasitiformes</taxon>
        <taxon>Ixodida</taxon>
        <taxon>Ixodoidea</taxon>
        <taxon>Ixodidae</taxon>
        <taxon>Ixodinae</taxon>
        <taxon>Ixodes</taxon>
    </lineage>
</organism>
<gene>
    <name evidence="1" type="ORF">HPB47_022819</name>
</gene>
<dbReference type="Proteomes" id="UP000805193">
    <property type="component" value="Unassembled WGS sequence"/>
</dbReference>
<name>A0AC60Q8N7_IXOPE</name>
<evidence type="ECO:0000313" key="1">
    <source>
        <dbReference type="EMBL" id="KAG0430289.1"/>
    </source>
</evidence>
<keyword evidence="2" id="KW-1185">Reference proteome</keyword>
<protein>
    <submittedName>
        <fullName evidence="1">Uncharacterized protein</fullName>
    </submittedName>
</protein>
<reference evidence="1 2" key="1">
    <citation type="journal article" date="2020" name="Cell">
        <title>Large-Scale Comparative Analyses of Tick Genomes Elucidate Their Genetic Diversity and Vector Capacities.</title>
        <authorList>
            <consortium name="Tick Genome and Microbiome Consortium (TIGMIC)"/>
            <person name="Jia N."/>
            <person name="Wang J."/>
            <person name="Shi W."/>
            <person name="Du L."/>
            <person name="Sun Y."/>
            <person name="Zhan W."/>
            <person name="Jiang J.F."/>
            <person name="Wang Q."/>
            <person name="Zhang B."/>
            <person name="Ji P."/>
            <person name="Bell-Sakyi L."/>
            <person name="Cui X.M."/>
            <person name="Yuan T.T."/>
            <person name="Jiang B.G."/>
            <person name="Yang W.F."/>
            <person name="Lam T.T."/>
            <person name="Chang Q.C."/>
            <person name="Ding S.J."/>
            <person name="Wang X.J."/>
            <person name="Zhu J.G."/>
            <person name="Ruan X.D."/>
            <person name="Zhao L."/>
            <person name="Wei J.T."/>
            <person name="Ye R.Z."/>
            <person name="Que T.C."/>
            <person name="Du C.H."/>
            <person name="Zhou Y.H."/>
            <person name="Cheng J.X."/>
            <person name="Dai P.F."/>
            <person name="Guo W.B."/>
            <person name="Han X.H."/>
            <person name="Huang E.J."/>
            <person name="Li L.F."/>
            <person name="Wei W."/>
            <person name="Gao Y.C."/>
            <person name="Liu J.Z."/>
            <person name="Shao H.Z."/>
            <person name="Wang X."/>
            <person name="Wang C.C."/>
            <person name="Yang T.C."/>
            <person name="Huo Q.B."/>
            <person name="Li W."/>
            <person name="Chen H.Y."/>
            <person name="Chen S.E."/>
            <person name="Zhou L.G."/>
            <person name="Ni X.B."/>
            <person name="Tian J.H."/>
            <person name="Sheng Y."/>
            <person name="Liu T."/>
            <person name="Pan Y.S."/>
            <person name="Xia L.Y."/>
            <person name="Li J."/>
            <person name="Zhao F."/>
            <person name="Cao W.C."/>
        </authorList>
    </citation>
    <scope>NUCLEOTIDE SEQUENCE [LARGE SCALE GENOMIC DNA]</scope>
    <source>
        <strain evidence="1">Iper-2018</strain>
    </source>
</reference>
<proteinExistence type="predicted"/>
<evidence type="ECO:0000313" key="2">
    <source>
        <dbReference type="Proteomes" id="UP000805193"/>
    </source>
</evidence>
<comment type="caution">
    <text evidence="1">The sequence shown here is derived from an EMBL/GenBank/DDBJ whole genome shotgun (WGS) entry which is preliminary data.</text>
</comment>
<sequence length="109" mass="11326">MHTYGRTLKTARPRSDKVSTVQPSTSLRGAVGEDVDQRASVLTKTGPFVAEGLGGQIRAGNVMFSGRLYVPVSSGEPPMCIEGAQKPPATTPLGHEGLQGRASAPLPSP</sequence>
<accession>A0AC60Q8N7</accession>
<dbReference type="EMBL" id="JABSTQ010009337">
    <property type="protein sequence ID" value="KAG0430289.1"/>
    <property type="molecule type" value="Genomic_DNA"/>
</dbReference>